<evidence type="ECO:0000313" key="2">
    <source>
        <dbReference type="EMBL" id="GHP05214.1"/>
    </source>
</evidence>
<sequence length="480" mass="50362">MAPASALTAKHLDLSGEHEHGHEYVVPVAAPVAPVVVDAVGLVPCSTQEATKGPSLQRAGGSVAGAAPVPAHSLGHGGGGGGDCCGKEAPSVPSAALCCGERDSSSRLVRDGALPQATQRPHASANPVSIHTPKLAVGGPPWNSVDELPLPPAAKHDQHQTNLQNGTKPTQSGAPASEPLQFKRDTNEAHDNDKAAALRTQENTNANAATTTAPTTSARMPRSPWFDEIAKALNDTAQAASQAMRERCNDDSTKILLQKILDKHVDLPKLLDKLHTGKYDTLDAVAKDVRTRCANLMRHAAELVAEDVEKNGGNEDYTRAPVPHPLSAAADCALDVVNEKVLLVLPALVGAPAASKRSYDAPWILHANRRGGNANVATTTPAKPPPPAQPSPARKKLKPSPAARKKQKEKPTTQRSLAPKKVPFKGARGALPKPSLSPTTRHLAPSPTRHLAPSPTGKQLAPSPTFGAPIVKLKMKRKRK</sequence>
<keyword evidence="3" id="KW-1185">Reference proteome</keyword>
<dbReference type="EMBL" id="BNJQ01000009">
    <property type="protein sequence ID" value="GHP05214.1"/>
    <property type="molecule type" value="Genomic_DNA"/>
</dbReference>
<proteinExistence type="predicted"/>
<organism evidence="2 3">
    <name type="scientific">Pycnococcus provasolii</name>
    <dbReference type="NCBI Taxonomy" id="41880"/>
    <lineage>
        <taxon>Eukaryota</taxon>
        <taxon>Viridiplantae</taxon>
        <taxon>Chlorophyta</taxon>
        <taxon>Pseudoscourfieldiophyceae</taxon>
        <taxon>Pseudoscourfieldiales</taxon>
        <taxon>Pycnococcaceae</taxon>
        <taxon>Pycnococcus</taxon>
    </lineage>
</organism>
<accession>A0A830HDT1</accession>
<feature type="compositionally biased region" description="Low complexity" evidence="1">
    <location>
        <begin position="203"/>
        <end position="218"/>
    </location>
</feature>
<feature type="compositionally biased region" description="Basic residues" evidence="1">
    <location>
        <begin position="393"/>
        <end position="408"/>
    </location>
</feature>
<evidence type="ECO:0000313" key="3">
    <source>
        <dbReference type="Proteomes" id="UP000660262"/>
    </source>
</evidence>
<dbReference type="AlphaFoldDB" id="A0A830HDT1"/>
<dbReference type="Proteomes" id="UP000660262">
    <property type="component" value="Unassembled WGS sequence"/>
</dbReference>
<feature type="region of interest" description="Disordered" evidence="1">
    <location>
        <begin position="374"/>
        <end position="480"/>
    </location>
</feature>
<evidence type="ECO:0000256" key="1">
    <source>
        <dbReference type="SAM" id="MobiDB-lite"/>
    </source>
</evidence>
<feature type="compositionally biased region" description="Polar residues" evidence="1">
    <location>
        <begin position="160"/>
        <end position="174"/>
    </location>
</feature>
<feature type="region of interest" description="Disordered" evidence="1">
    <location>
        <begin position="114"/>
        <end position="184"/>
    </location>
</feature>
<feature type="compositionally biased region" description="Polar residues" evidence="1">
    <location>
        <begin position="116"/>
        <end position="129"/>
    </location>
</feature>
<protein>
    <submittedName>
        <fullName evidence="2">Uncharacterized protein</fullName>
    </submittedName>
</protein>
<reference evidence="2" key="1">
    <citation type="submission" date="2020-10" db="EMBL/GenBank/DDBJ databases">
        <title>Unveiling of a novel bifunctional photoreceptor, Dualchrome1, isolated from a cosmopolitan green alga.</title>
        <authorList>
            <person name="Suzuki S."/>
            <person name="Kawachi M."/>
        </authorList>
    </citation>
    <scope>NUCLEOTIDE SEQUENCE</scope>
    <source>
        <strain evidence="2">NIES 2893</strain>
    </source>
</reference>
<comment type="caution">
    <text evidence="2">The sequence shown here is derived from an EMBL/GenBank/DDBJ whole genome shotgun (WGS) entry which is preliminary data.</text>
</comment>
<feature type="region of interest" description="Disordered" evidence="1">
    <location>
        <begin position="198"/>
        <end position="221"/>
    </location>
</feature>
<name>A0A830HDT1_9CHLO</name>
<gene>
    <name evidence="2" type="ORF">PPROV_000396600</name>
</gene>